<reference evidence="10 11" key="1">
    <citation type="submission" date="2018-04" db="EMBL/GenBank/DDBJ databases">
        <authorList>
            <person name="Zhang X."/>
            <person name="Yuan J."/>
            <person name="Li F."/>
            <person name="Xiang J."/>
        </authorList>
    </citation>
    <scope>NUCLEOTIDE SEQUENCE [LARGE SCALE GENOMIC DNA]</scope>
    <source>
        <tissue evidence="10">Muscle</tissue>
    </source>
</reference>
<dbReference type="InterPro" id="IPR000895">
    <property type="entry name" value="Transthyretin/HIU_hydrolase"/>
</dbReference>
<dbReference type="SUPFAM" id="SSF49472">
    <property type="entry name" value="Transthyretin (synonym: prealbumin)"/>
    <property type="match status" value="1"/>
</dbReference>
<dbReference type="Pfam" id="PF00576">
    <property type="entry name" value="Transthyretin"/>
    <property type="match status" value="1"/>
</dbReference>
<dbReference type="GO" id="GO:0033971">
    <property type="term" value="F:hydroxyisourate hydrolase activity"/>
    <property type="evidence" value="ECO:0007669"/>
    <property type="project" value="UniProtKB-EC"/>
</dbReference>
<keyword evidence="11" id="KW-1185">Reference proteome</keyword>
<proteinExistence type="inferred from homology"/>
<dbReference type="InterPro" id="IPR027417">
    <property type="entry name" value="P-loop_NTPase"/>
</dbReference>
<evidence type="ECO:0000259" key="9">
    <source>
        <dbReference type="Pfam" id="PF05729"/>
    </source>
</evidence>
<evidence type="ECO:0000256" key="7">
    <source>
        <dbReference type="ARBA" id="ARBA00022801"/>
    </source>
</evidence>
<dbReference type="InterPro" id="IPR023419">
    <property type="entry name" value="Transthyretin_CS"/>
</dbReference>
<evidence type="ECO:0000256" key="2">
    <source>
        <dbReference type="ARBA" id="ARBA00002704"/>
    </source>
</evidence>
<evidence type="ECO:0000313" key="11">
    <source>
        <dbReference type="Proteomes" id="UP000283509"/>
    </source>
</evidence>
<evidence type="ECO:0000256" key="1">
    <source>
        <dbReference type="ARBA" id="ARBA00001043"/>
    </source>
</evidence>
<dbReference type="CDD" id="cd05822">
    <property type="entry name" value="TLP_HIUase"/>
    <property type="match status" value="1"/>
</dbReference>
<dbReference type="InterPro" id="IPR014306">
    <property type="entry name" value="Hydroxyisourate_hydrolase"/>
</dbReference>
<dbReference type="EMBL" id="QCYY01002217">
    <property type="protein sequence ID" value="ROT72003.1"/>
    <property type="molecule type" value="Genomic_DNA"/>
</dbReference>
<evidence type="ECO:0000259" key="8">
    <source>
        <dbReference type="Pfam" id="PF00576"/>
    </source>
</evidence>
<dbReference type="Pfam" id="PF05729">
    <property type="entry name" value="NACHT"/>
    <property type="match status" value="1"/>
</dbReference>
<name>A0A423T6F6_PENVA</name>
<evidence type="ECO:0000256" key="3">
    <source>
        <dbReference type="ARBA" id="ARBA00009850"/>
    </source>
</evidence>
<dbReference type="InterPro" id="IPR036817">
    <property type="entry name" value="Transthyretin/HIU_hydrolase_sf"/>
</dbReference>
<dbReference type="InterPro" id="IPR023416">
    <property type="entry name" value="Transthyretin/HIU_hydrolase_d"/>
</dbReference>
<evidence type="ECO:0000256" key="5">
    <source>
        <dbReference type="ARBA" id="ARBA00012609"/>
    </source>
</evidence>
<dbReference type="NCBIfam" id="TIGR02962">
    <property type="entry name" value="hdxy_isourate"/>
    <property type="match status" value="1"/>
</dbReference>
<comment type="catalytic activity">
    <reaction evidence="1">
        <text>5-hydroxyisourate + H2O = 5-hydroxy-2-oxo-4-ureido-2,5-dihydro-1H-imidazole-5-carboxylate + H(+)</text>
        <dbReference type="Rhea" id="RHEA:23736"/>
        <dbReference type="ChEBI" id="CHEBI:15377"/>
        <dbReference type="ChEBI" id="CHEBI:15378"/>
        <dbReference type="ChEBI" id="CHEBI:18072"/>
        <dbReference type="ChEBI" id="CHEBI:58639"/>
        <dbReference type="EC" id="3.5.2.17"/>
    </reaction>
</comment>
<keyword evidence="7 10" id="KW-0378">Hydrolase</keyword>
<dbReference type="InterPro" id="IPR007111">
    <property type="entry name" value="NACHT_NTPase"/>
</dbReference>
<dbReference type="PROSITE" id="PS00769">
    <property type="entry name" value="TRANSTHYRETIN_2"/>
    <property type="match status" value="1"/>
</dbReference>
<protein>
    <recommendedName>
        <fullName evidence="5">hydroxyisourate hydrolase</fullName>
        <ecNumber evidence="5">3.5.2.17</ecNumber>
    </recommendedName>
</protein>
<organism evidence="10 11">
    <name type="scientific">Penaeus vannamei</name>
    <name type="common">Whiteleg shrimp</name>
    <name type="synonym">Litopenaeus vannamei</name>
    <dbReference type="NCBI Taxonomy" id="6689"/>
    <lineage>
        <taxon>Eukaryota</taxon>
        <taxon>Metazoa</taxon>
        <taxon>Ecdysozoa</taxon>
        <taxon>Arthropoda</taxon>
        <taxon>Crustacea</taxon>
        <taxon>Multicrustacea</taxon>
        <taxon>Malacostraca</taxon>
        <taxon>Eumalacostraca</taxon>
        <taxon>Eucarida</taxon>
        <taxon>Decapoda</taxon>
        <taxon>Dendrobranchiata</taxon>
        <taxon>Penaeoidea</taxon>
        <taxon>Penaeidae</taxon>
        <taxon>Penaeus</taxon>
    </lineage>
</organism>
<dbReference type="EC" id="3.5.2.17" evidence="5"/>
<dbReference type="OrthoDB" id="120976at2759"/>
<comment type="caution">
    <text evidence="10">The sequence shown here is derived from an EMBL/GenBank/DDBJ whole genome shotgun (WGS) entry which is preliminary data.</text>
</comment>
<dbReference type="Gene3D" id="2.60.40.180">
    <property type="entry name" value="Transthyretin/hydroxyisourate hydrolase domain"/>
    <property type="match status" value="1"/>
</dbReference>
<comment type="subunit">
    <text evidence="4">Homotetramer.</text>
</comment>
<keyword evidence="6" id="KW-0659">Purine metabolism</keyword>
<dbReference type="STRING" id="6689.A0A423T6F6"/>
<gene>
    <name evidence="10" type="ORF">C7M84_009623</name>
</gene>
<comment type="similarity">
    <text evidence="3">Belongs to the transthyretin family. 5-hydroxyisourate hydrolase subfamily.</text>
</comment>
<evidence type="ECO:0000256" key="4">
    <source>
        <dbReference type="ARBA" id="ARBA00011881"/>
    </source>
</evidence>
<evidence type="ECO:0000313" key="10">
    <source>
        <dbReference type="EMBL" id="ROT72003.1"/>
    </source>
</evidence>
<dbReference type="PRINTS" id="PR00189">
    <property type="entry name" value="TRNSTHYRETIN"/>
</dbReference>
<dbReference type="PANTHER" id="PTHR10395">
    <property type="entry name" value="URICASE AND TRANSTHYRETIN-RELATED"/>
    <property type="match status" value="1"/>
</dbReference>
<dbReference type="Proteomes" id="UP000283509">
    <property type="component" value="Unassembled WGS sequence"/>
</dbReference>
<evidence type="ECO:0000256" key="6">
    <source>
        <dbReference type="ARBA" id="ARBA00022631"/>
    </source>
</evidence>
<dbReference type="Gene3D" id="3.40.50.300">
    <property type="entry name" value="P-loop containing nucleotide triphosphate hydrolases"/>
    <property type="match status" value="1"/>
</dbReference>
<dbReference type="PANTHER" id="PTHR10395:SF7">
    <property type="entry name" value="5-HYDROXYISOURATE HYDROLASE"/>
    <property type="match status" value="1"/>
</dbReference>
<comment type="function">
    <text evidence="2">Catalyzes the hydrolysis of 5-hydroxyisourate (HIU) to 2-oxo-4-hydroxy-4-carboxy-5-ureidoimidazoline (OHCU).</text>
</comment>
<dbReference type="AlphaFoldDB" id="A0A423T6F6"/>
<feature type="domain" description="Transthyretin/hydroxyisourate hydrolase" evidence="8">
    <location>
        <begin position="436"/>
        <end position="515"/>
    </location>
</feature>
<feature type="domain" description="NACHT" evidence="9">
    <location>
        <begin position="18"/>
        <end position="101"/>
    </location>
</feature>
<dbReference type="GO" id="GO:0006144">
    <property type="term" value="P:purine nucleobase metabolic process"/>
    <property type="evidence" value="ECO:0007669"/>
    <property type="project" value="UniProtKB-KW"/>
</dbReference>
<sequence length="516" mass="59459">MPCASYSMSNEDIVRSVLALRVLLILDGLDELNKASRQLVEEIVMDKMPKSTGVFHLLLTTRPQALRELPNYCIKSEWIHMRILGITAEQRPEFVYKLHEEMKKEKMSQQDTQKLMDYVKKSEARLGEHFRLPLNLTLLTYLWAASPEDVNSVTTATHLFLRILELIKKRLVNRLVDKLYCSWDEISDHVTEYMEVLYEKSFEEIINDSLQLSESSEQALKKKCKALELPFQEMSAAFMNVTREWTAGGYALHLTAPHKSIMEFFAAEWIHTCLMRNGAKTLKNILEELKCDESSLPKYQNVLLHLCGLLHENGKCTLDQHAEELVQLLTKSETTEQQWLDIIAESECNETIVKLIAPRIGTKLIVRDGHTGAAASIFSHLPESTPVKVILNCEITHIPHLDNFIDELSKRHCYVELHFRHQWKNMQCGNSTDRLKQLSKSKATNSDGRAGQFLSQEAFTPGTYKMFFDTGNYFKQQGTTGFYPYVEIVFVIERPEEHYHIPLLLSPYGYTTYRGS</sequence>
<accession>A0A423T6F6</accession>
<reference evidence="10 11" key="2">
    <citation type="submission" date="2019-01" db="EMBL/GenBank/DDBJ databases">
        <title>The decoding of complex shrimp genome reveals the adaptation for benthos swimmer, frequently molting mechanism and breeding impact on genome.</title>
        <authorList>
            <person name="Sun Y."/>
            <person name="Gao Y."/>
            <person name="Yu Y."/>
        </authorList>
    </citation>
    <scope>NUCLEOTIDE SEQUENCE [LARGE SCALE GENOMIC DNA]</scope>
    <source>
        <tissue evidence="10">Muscle</tissue>
    </source>
</reference>